<proteinExistence type="predicted"/>
<sequence length="277" mass="29492">MIKRRLAALAGVLVLITWLGTSSTLSAFLARVVNTTNRVTSAVLDCTQVPLADGATRHYPLNEGSGGVIAYDASSTGADGTYQGGRNSNAANPYPCARPVDWYARVDQTHWISTPGTIAIAPGSSTSQEAWFRTVNSQGVICGFGGTQTGASTNKTNLLTITSTGRVAFLVKGSSNYELTTSYALNDGAWHHVVGVHNASTGLFLYVDGVLRASNSSGHPSALTAYFRIGYENTNGFTNGFGTDQDLAHFWDYLAFISFYPYAMTSTQVSQHYSLAA</sequence>
<dbReference type="Proteomes" id="UP000199051">
    <property type="component" value="Unassembled WGS sequence"/>
</dbReference>
<accession>A0A1H9L6Z1</accession>
<dbReference type="GO" id="GO:0030246">
    <property type="term" value="F:carbohydrate binding"/>
    <property type="evidence" value="ECO:0007669"/>
    <property type="project" value="UniProtKB-KW"/>
</dbReference>
<reference evidence="2" key="1">
    <citation type="submission" date="2016-10" db="EMBL/GenBank/DDBJ databases">
        <authorList>
            <person name="Varghese N."/>
            <person name="Submissions S."/>
        </authorList>
    </citation>
    <scope>NUCLEOTIDE SEQUENCE [LARGE SCALE GENOMIC DNA]</scope>
    <source>
        <strain evidence="2">DSM 44260</strain>
    </source>
</reference>
<dbReference type="Pfam" id="PF13385">
    <property type="entry name" value="Laminin_G_3"/>
    <property type="match status" value="1"/>
</dbReference>
<name>A0A1H9L6Z1_9PSEU</name>
<dbReference type="InterPro" id="IPR013320">
    <property type="entry name" value="ConA-like_dom_sf"/>
</dbReference>
<dbReference type="AlphaFoldDB" id="A0A1H9L6Z1"/>
<dbReference type="STRING" id="155974.SAMN04487818_101488"/>
<dbReference type="RefSeq" id="WP_092774715.1">
    <property type="nucleotide sequence ID" value="NZ_FOGI01000001.1"/>
</dbReference>
<keyword evidence="1" id="KW-0430">Lectin</keyword>
<dbReference type="Gene3D" id="2.60.120.200">
    <property type="match status" value="1"/>
</dbReference>
<dbReference type="SUPFAM" id="SSF49899">
    <property type="entry name" value="Concanavalin A-like lectins/glucanases"/>
    <property type="match status" value="1"/>
</dbReference>
<dbReference type="EMBL" id="FOGI01000001">
    <property type="protein sequence ID" value="SER07281.1"/>
    <property type="molecule type" value="Genomic_DNA"/>
</dbReference>
<evidence type="ECO:0000313" key="2">
    <source>
        <dbReference type="Proteomes" id="UP000199051"/>
    </source>
</evidence>
<gene>
    <name evidence="1" type="ORF">SAMN04487818_101488</name>
</gene>
<protein>
    <submittedName>
        <fullName evidence="1">Concanavalin A-like lectin/glucanases superfamily protein</fullName>
    </submittedName>
</protein>
<keyword evidence="2" id="KW-1185">Reference proteome</keyword>
<organism evidence="1 2">
    <name type="scientific">Actinokineospora terrae</name>
    <dbReference type="NCBI Taxonomy" id="155974"/>
    <lineage>
        <taxon>Bacteria</taxon>
        <taxon>Bacillati</taxon>
        <taxon>Actinomycetota</taxon>
        <taxon>Actinomycetes</taxon>
        <taxon>Pseudonocardiales</taxon>
        <taxon>Pseudonocardiaceae</taxon>
        <taxon>Actinokineospora</taxon>
    </lineage>
</organism>
<evidence type="ECO:0000313" key="1">
    <source>
        <dbReference type="EMBL" id="SER07281.1"/>
    </source>
</evidence>